<keyword evidence="10" id="KW-0547">Nucleotide-binding</keyword>
<dbReference type="CDD" id="cd09137">
    <property type="entry name" value="PLDc_PGS1_euk_2"/>
    <property type="match status" value="1"/>
</dbReference>
<dbReference type="GO" id="GO:0032049">
    <property type="term" value="P:cardiolipin biosynthetic process"/>
    <property type="evidence" value="ECO:0007669"/>
    <property type="project" value="InterPro"/>
</dbReference>
<comment type="catalytic activity">
    <reaction evidence="9 10">
        <text>a CDP-1,2-diacyl-sn-glycerol + sn-glycerol 3-phosphate = a 1,2-diacyl-sn-glycero-3-phospho-(1'-sn-glycero-3'-phosphate) + CMP + H(+)</text>
        <dbReference type="Rhea" id="RHEA:12593"/>
        <dbReference type="ChEBI" id="CHEBI:15378"/>
        <dbReference type="ChEBI" id="CHEBI:57597"/>
        <dbReference type="ChEBI" id="CHEBI:58332"/>
        <dbReference type="ChEBI" id="CHEBI:60110"/>
        <dbReference type="ChEBI" id="CHEBI:60377"/>
        <dbReference type="EC" id="2.7.8.5"/>
    </reaction>
</comment>
<reference evidence="12" key="1">
    <citation type="journal article" date="2020" name="Fungal Divers.">
        <title>Resolving the Mortierellaceae phylogeny through synthesis of multi-gene phylogenetics and phylogenomics.</title>
        <authorList>
            <person name="Vandepol N."/>
            <person name="Liber J."/>
            <person name="Desiro A."/>
            <person name="Na H."/>
            <person name="Kennedy M."/>
            <person name="Barry K."/>
            <person name="Grigoriev I.V."/>
            <person name="Miller A.N."/>
            <person name="O'Donnell K."/>
            <person name="Stajich J.E."/>
            <person name="Bonito G."/>
        </authorList>
    </citation>
    <scope>NUCLEOTIDE SEQUENCE</scope>
    <source>
        <strain evidence="12">MES-2147</strain>
    </source>
</reference>
<dbReference type="GO" id="GO:0005524">
    <property type="term" value="F:ATP binding"/>
    <property type="evidence" value="ECO:0007669"/>
    <property type="project" value="UniProtKB-KW"/>
</dbReference>
<dbReference type="EC" id="2.7.8.5" evidence="10"/>
<evidence type="ECO:0000256" key="6">
    <source>
        <dbReference type="ARBA" id="ARBA00023098"/>
    </source>
</evidence>
<evidence type="ECO:0000313" key="13">
    <source>
        <dbReference type="Proteomes" id="UP000749646"/>
    </source>
</evidence>
<dbReference type="InterPro" id="IPR025202">
    <property type="entry name" value="PLD-like_dom"/>
</dbReference>
<dbReference type="Gene3D" id="3.30.870.10">
    <property type="entry name" value="Endonuclease Chain A"/>
    <property type="match status" value="2"/>
</dbReference>
<dbReference type="EMBL" id="JAAAHW010000497">
    <property type="protein sequence ID" value="KAG0001783.1"/>
    <property type="molecule type" value="Genomic_DNA"/>
</dbReference>
<evidence type="ECO:0000256" key="8">
    <source>
        <dbReference type="ARBA" id="ARBA00023264"/>
    </source>
</evidence>
<dbReference type="CDD" id="cd09135">
    <property type="entry name" value="PLDc_PGS1_euk_1"/>
    <property type="match status" value="1"/>
</dbReference>
<gene>
    <name evidence="12" type="primary">PGS1</name>
    <name evidence="12" type="ORF">BGZ65_003185</name>
</gene>
<dbReference type="Pfam" id="PF13091">
    <property type="entry name" value="PLDc_2"/>
    <property type="match status" value="1"/>
</dbReference>
<dbReference type="GO" id="GO:0005739">
    <property type="term" value="C:mitochondrion"/>
    <property type="evidence" value="ECO:0007669"/>
    <property type="project" value="UniProtKB-SubCell"/>
</dbReference>
<dbReference type="PANTHER" id="PTHR12586:SF1">
    <property type="entry name" value="CDP-DIACYLGLYCEROL--GLYCEROL-3-PHOSPHATE 3-PHOSPHATIDYLTRANSFERASE, MITOCHONDRIAL"/>
    <property type="match status" value="1"/>
</dbReference>
<evidence type="ECO:0000256" key="7">
    <source>
        <dbReference type="ARBA" id="ARBA00023209"/>
    </source>
</evidence>
<dbReference type="OrthoDB" id="10250191at2759"/>
<keyword evidence="3 10" id="KW-0444">Lipid biosynthesis</keyword>
<comment type="pathway">
    <text evidence="1 10">Phospholipid metabolism; phosphatidylglycerol biosynthesis; phosphatidylglycerol from CDP-diacylglycerol: step 1/2.</text>
</comment>
<evidence type="ECO:0000313" key="12">
    <source>
        <dbReference type="EMBL" id="KAG0001783.1"/>
    </source>
</evidence>
<evidence type="ECO:0000256" key="4">
    <source>
        <dbReference type="ARBA" id="ARBA00022679"/>
    </source>
</evidence>
<evidence type="ECO:0000256" key="5">
    <source>
        <dbReference type="ARBA" id="ARBA00022737"/>
    </source>
</evidence>
<evidence type="ECO:0000256" key="1">
    <source>
        <dbReference type="ARBA" id="ARBA00005042"/>
    </source>
</evidence>
<comment type="function">
    <text evidence="10">Functions in the biosynthesis of the anionic phospholipids phosphatidylglycerol and cardiolipin.</text>
</comment>
<dbReference type="AlphaFoldDB" id="A0A9P6STU0"/>
<evidence type="ECO:0000256" key="9">
    <source>
        <dbReference type="ARBA" id="ARBA00048586"/>
    </source>
</evidence>
<dbReference type="PROSITE" id="PS50035">
    <property type="entry name" value="PLD"/>
    <property type="match status" value="1"/>
</dbReference>
<evidence type="ECO:0000256" key="2">
    <source>
        <dbReference type="ARBA" id="ARBA00010682"/>
    </source>
</evidence>
<keyword evidence="4 10" id="KW-0808">Transferase</keyword>
<keyword evidence="8 10" id="KW-1208">Phospholipid metabolism</keyword>
<feature type="domain" description="PLD phosphodiesterase" evidence="11">
    <location>
        <begin position="192"/>
        <end position="218"/>
    </location>
</feature>
<name>A0A9P6STU0_9FUNG</name>
<dbReference type="Proteomes" id="UP000749646">
    <property type="component" value="Unassembled WGS sequence"/>
</dbReference>
<evidence type="ECO:0000256" key="10">
    <source>
        <dbReference type="RuleBase" id="RU365024"/>
    </source>
</evidence>
<keyword evidence="13" id="KW-1185">Reference proteome</keyword>
<evidence type="ECO:0000259" key="11">
    <source>
        <dbReference type="PROSITE" id="PS50035"/>
    </source>
</evidence>
<sequence length="507" mass="57255">MHCVSTTPLDCAAMLATIAAIRGVPPVHCRARATIFVRHFATQDSGVATHSDQRYIARTKQLLQDARPALPRFAVQGDSIRPIFSPSQFYSELKDCIRGAQNSITLAALYLGHNEHDLITALSEALRSRPNLKVNLLLDSLRGTRDSGKGSSASILYPLLKAYPNRVRISMYHTPDLNGFLKQVMPPRFNEGIGLMHMKVYAFDDTLIMSGANMSHDYFTNRQDRYIVFSNKDITDYYCDLVSTVSSISYSLRDEDNNYVLDVASGLPDPVRDSKQFREHATRTLCSFLKKWSSVQQSPKDSTYDTTLYPLVQMGPFGLRQDERVTLAMLEHILHDKEQDNPAKLFITSGYFNIEKRYGQTIINSTAADVCLIAASPEANGFYNSAGISKYIPPAYTLIEQRFFNGVKRAGNADRIIIEEYLRKGWTYHAKGLWVYPPRSDLPVLTTIGSPNFGYRSMVRDLEAQLFLELSKLRQYSQLVTEATFKLPERQVPIWVGSVSRAIRTML</sequence>
<dbReference type="InterPro" id="IPR016270">
    <property type="entry name" value="PGS1"/>
</dbReference>
<organism evidence="12 13">
    <name type="scientific">Modicella reniformis</name>
    <dbReference type="NCBI Taxonomy" id="1440133"/>
    <lineage>
        <taxon>Eukaryota</taxon>
        <taxon>Fungi</taxon>
        <taxon>Fungi incertae sedis</taxon>
        <taxon>Mucoromycota</taxon>
        <taxon>Mortierellomycotina</taxon>
        <taxon>Mortierellomycetes</taxon>
        <taxon>Mortierellales</taxon>
        <taxon>Mortierellaceae</taxon>
        <taxon>Modicella</taxon>
    </lineage>
</organism>
<dbReference type="GO" id="GO:0008444">
    <property type="term" value="F:CDP-diacylglycerol-glycerol-3-phosphate 3-phosphatidyltransferase activity"/>
    <property type="evidence" value="ECO:0007669"/>
    <property type="project" value="UniProtKB-EC"/>
</dbReference>
<keyword evidence="6 10" id="KW-0443">Lipid metabolism</keyword>
<evidence type="ECO:0000256" key="3">
    <source>
        <dbReference type="ARBA" id="ARBA00022516"/>
    </source>
</evidence>
<keyword evidence="10" id="KW-0496">Mitochondrion</keyword>
<proteinExistence type="inferred from homology"/>
<comment type="caution">
    <text evidence="12">The sequence shown here is derived from an EMBL/GenBank/DDBJ whole genome shotgun (WGS) entry which is preliminary data.</text>
</comment>
<keyword evidence="5" id="KW-0677">Repeat</keyword>
<dbReference type="InterPro" id="IPR001736">
    <property type="entry name" value="PLipase_D/transphosphatidylase"/>
</dbReference>
<protein>
    <recommendedName>
        <fullName evidence="10">CDP-diacylglycerol--glycerol-3-phosphate 3-phosphatidyltransferase</fullName>
        <ecNumber evidence="10">2.7.8.5</ecNumber>
    </recommendedName>
</protein>
<keyword evidence="10" id="KW-0067">ATP-binding</keyword>
<dbReference type="SUPFAM" id="SSF56024">
    <property type="entry name" value="Phospholipase D/nuclease"/>
    <property type="match status" value="1"/>
</dbReference>
<accession>A0A9P6STU0</accession>
<keyword evidence="7 10" id="KW-0594">Phospholipid biosynthesis</keyword>
<comment type="similarity">
    <text evidence="2 10">Belongs to the CDP-alcohol phosphatidyltransferase class-II family.</text>
</comment>
<comment type="subcellular location">
    <subcellularLocation>
        <location evidence="10">Mitochondrion</location>
    </subcellularLocation>
</comment>
<dbReference type="PANTHER" id="PTHR12586">
    <property type="entry name" value="CDP-DIACYLGLYCEROL--SERINE O-PHOSPHATIDYLTRANSFERASE"/>
    <property type="match status" value="1"/>
</dbReference>